<accession>A0A6A6BUH0</accession>
<feature type="domain" description="DUF7587" evidence="1">
    <location>
        <begin position="22"/>
        <end position="147"/>
    </location>
</feature>
<name>A0A6A6BUH0_ZASCE</name>
<dbReference type="Proteomes" id="UP000799537">
    <property type="component" value="Unassembled WGS sequence"/>
</dbReference>
<dbReference type="GeneID" id="54563580"/>
<organism evidence="2 3">
    <name type="scientific">Zasmidium cellare ATCC 36951</name>
    <dbReference type="NCBI Taxonomy" id="1080233"/>
    <lineage>
        <taxon>Eukaryota</taxon>
        <taxon>Fungi</taxon>
        <taxon>Dikarya</taxon>
        <taxon>Ascomycota</taxon>
        <taxon>Pezizomycotina</taxon>
        <taxon>Dothideomycetes</taxon>
        <taxon>Dothideomycetidae</taxon>
        <taxon>Mycosphaerellales</taxon>
        <taxon>Mycosphaerellaceae</taxon>
        <taxon>Zasmidium</taxon>
    </lineage>
</organism>
<evidence type="ECO:0000313" key="2">
    <source>
        <dbReference type="EMBL" id="KAF2158345.1"/>
    </source>
</evidence>
<proteinExistence type="predicted"/>
<evidence type="ECO:0000259" key="1">
    <source>
        <dbReference type="Pfam" id="PF24494"/>
    </source>
</evidence>
<dbReference type="Pfam" id="PF24494">
    <property type="entry name" value="DUF7587"/>
    <property type="match status" value="1"/>
</dbReference>
<sequence>DDALLFSPNEYSQWASLELSSIPRFLFRVYTPRSDGFTDETRASSRDAALRIPGSDKDVFATKTREATARLIADHLWWERDQGDTRRRDNLVSWSSSMLFLIRYMFYRHYDIADKSSLDDIHLLVVETKALPAHTFIRDTDLISAFEQFDSRETRGLKQMAKQRDGDLYFGEYLSQDSPRLDGKCCAVSAYVLIYKGLLHLHDGFQSAHDGEDSGRWVIPIQKIRKTIQIAREQQPASPELLNDALDIASEYDMHWRLPIAIQLLALL</sequence>
<protein>
    <recommendedName>
        <fullName evidence="1">DUF7587 domain-containing protein</fullName>
    </recommendedName>
</protein>
<keyword evidence="3" id="KW-1185">Reference proteome</keyword>
<feature type="non-terminal residue" evidence="2">
    <location>
        <position position="1"/>
    </location>
</feature>
<gene>
    <name evidence="2" type="ORF">M409DRAFT_33905</name>
</gene>
<dbReference type="AlphaFoldDB" id="A0A6A6BUH0"/>
<dbReference type="OrthoDB" id="3650519at2759"/>
<reference evidence="2" key="1">
    <citation type="journal article" date="2020" name="Stud. Mycol.">
        <title>101 Dothideomycetes genomes: a test case for predicting lifestyles and emergence of pathogens.</title>
        <authorList>
            <person name="Haridas S."/>
            <person name="Albert R."/>
            <person name="Binder M."/>
            <person name="Bloem J."/>
            <person name="Labutti K."/>
            <person name="Salamov A."/>
            <person name="Andreopoulos B."/>
            <person name="Baker S."/>
            <person name="Barry K."/>
            <person name="Bills G."/>
            <person name="Bluhm B."/>
            <person name="Cannon C."/>
            <person name="Castanera R."/>
            <person name="Culley D."/>
            <person name="Daum C."/>
            <person name="Ezra D."/>
            <person name="Gonzalez J."/>
            <person name="Henrissat B."/>
            <person name="Kuo A."/>
            <person name="Liang C."/>
            <person name="Lipzen A."/>
            <person name="Lutzoni F."/>
            <person name="Magnuson J."/>
            <person name="Mondo S."/>
            <person name="Nolan M."/>
            <person name="Ohm R."/>
            <person name="Pangilinan J."/>
            <person name="Park H.-J."/>
            <person name="Ramirez L."/>
            <person name="Alfaro M."/>
            <person name="Sun H."/>
            <person name="Tritt A."/>
            <person name="Yoshinaga Y."/>
            <person name="Zwiers L.-H."/>
            <person name="Turgeon B."/>
            <person name="Goodwin S."/>
            <person name="Spatafora J."/>
            <person name="Crous P."/>
            <person name="Grigoriev I."/>
        </authorList>
    </citation>
    <scope>NUCLEOTIDE SEQUENCE</scope>
    <source>
        <strain evidence="2">ATCC 36951</strain>
    </source>
</reference>
<dbReference type="InterPro" id="IPR056009">
    <property type="entry name" value="DUF7587"/>
</dbReference>
<evidence type="ECO:0000313" key="3">
    <source>
        <dbReference type="Proteomes" id="UP000799537"/>
    </source>
</evidence>
<dbReference type="RefSeq" id="XP_033659234.1">
    <property type="nucleotide sequence ID" value="XM_033810308.1"/>
</dbReference>
<dbReference type="EMBL" id="ML993685">
    <property type="protein sequence ID" value="KAF2158345.1"/>
    <property type="molecule type" value="Genomic_DNA"/>
</dbReference>
<feature type="non-terminal residue" evidence="2">
    <location>
        <position position="268"/>
    </location>
</feature>